<keyword evidence="3" id="KW-1185">Reference proteome</keyword>
<protein>
    <recommendedName>
        <fullName evidence="1">RNase H type-1 domain-containing protein</fullName>
    </recommendedName>
</protein>
<dbReference type="Pfam" id="PF13456">
    <property type="entry name" value="RVT_3"/>
    <property type="match status" value="1"/>
</dbReference>
<gene>
    <name evidence="2" type="ORF">LITE_LOCUS31807</name>
</gene>
<dbReference type="GO" id="GO:0003676">
    <property type="term" value="F:nucleic acid binding"/>
    <property type="evidence" value="ECO:0007669"/>
    <property type="project" value="InterPro"/>
</dbReference>
<organism evidence="2 3">
    <name type="scientific">Linum tenue</name>
    <dbReference type="NCBI Taxonomy" id="586396"/>
    <lineage>
        <taxon>Eukaryota</taxon>
        <taxon>Viridiplantae</taxon>
        <taxon>Streptophyta</taxon>
        <taxon>Embryophyta</taxon>
        <taxon>Tracheophyta</taxon>
        <taxon>Spermatophyta</taxon>
        <taxon>Magnoliopsida</taxon>
        <taxon>eudicotyledons</taxon>
        <taxon>Gunneridae</taxon>
        <taxon>Pentapetalae</taxon>
        <taxon>rosids</taxon>
        <taxon>fabids</taxon>
        <taxon>Malpighiales</taxon>
        <taxon>Linaceae</taxon>
        <taxon>Linum</taxon>
    </lineage>
</organism>
<dbReference type="InterPro" id="IPR036397">
    <property type="entry name" value="RNaseH_sf"/>
</dbReference>
<dbReference type="Proteomes" id="UP001154282">
    <property type="component" value="Unassembled WGS sequence"/>
</dbReference>
<sequence length="301" mass="33964">MTNCERKRRKICAQDTCELCKEAPESTEHVLRHCVAAAQVWQALGITDSTLTIGFNLTDWLARNLKDSKTGLLFGVAAWYLWKRRNEWIFNNKQQETQTLVQRIQSWTNTIREAQSNEKVIHSSQQRKTTTEIAWVPPNPDWVVVNSDGSVKHPDSLAAAGGLVRDSWGRCLGAFASNLGACTITRAELLGAIQGLRLAWSLGYRRVEMRTDSTVALGILNSPGPFEGRYHNLWRQFQSLLHQNWEIRISHTLREGNKAADYLANKGHSLDLGSHVIDPIDSGLNFWLLYDSLGIAQSRLI</sequence>
<dbReference type="InterPro" id="IPR002156">
    <property type="entry name" value="RNaseH_domain"/>
</dbReference>
<dbReference type="PANTHER" id="PTHR47723:SF13">
    <property type="entry name" value="PUTATIVE-RELATED"/>
    <property type="match status" value="1"/>
</dbReference>
<evidence type="ECO:0000313" key="2">
    <source>
        <dbReference type="EMBL" id="CAI0453961.1"/>
    </source>
</evidence>
<feature type="domain" description="RNase H type-1" evidence="1">
    <location>
        <begin position="139"/>
        <end position="269"/>
    </location>
</feature>
<proteinExistence type="predicted"/>
<dbReference type="PROSITE" id="PS50879">
    <property type="entry name" value="RNASE_H_1"/>
    <property type="match status" value="1"/>
</dbReference>
<dbReference type="PANTHER" id="PTHR47723">
    <property type="entry name" value="OS05G0353850 PROTEIN"/>
    <property type="match status" value="1"/>
</dbReference>
<dbReference type="InterPro" id="IPR053151">
    <property type="entry name" value="RNase_H-like"/>
</dbReference>
<dbReference type="InterPro" id="IPR044730">
    <property type="entry name" value="RNase_H-like_dom_plant"/>
</dbReference>
<dbReference type="Gene3D" id="3.30.420.10">
    <property type="entry name" value="Ribonuclease H-like superfamily/Ribonuclease H"/>
    <property type="match status" value="1"/>
</dbReference>
<comment type="caution">
    <text evidence="2">The sequence shown here is derived from an EMBL/GenBank/DDBJ whole genome shotgun (WGS) entry which is preliminary data.</text>
</comment>
<evidence type="ECO:0000313" key="3">
    <source>
        <dbReference type="Proteomes" id="UP001154282"/>
    </source>
</evidence>
<dbReference type="SUPFAM" id="SSF53098">
    <property type="entry name" value="Ribonuclease H-like"/>
    <property type="match status" value="1"/>
</dbReference>
<dbReference type="InterPro" id="IPR012337">
    <property type="entry name" value="RNaseH-like_sf"/>
</dbReference>
<name>A0AAV0N5P7_9ROSI</name>
<dbReference type="AlphaFoldDB" id="A0AAV0N5P7"/>
<accession>A0AAV0N5P7</accession>
<dbReference type="GO" id="GO:0004523">
    <property type="term" value="F:RNA-DNA hybrid ribonuclease activity"/>
    <property type="evidence" value="ECO:0007669"/>
    <property type="project" value="InterPro"/>
</dbReference>
<dbReference type="EMBL" id="CAMGYJ010000008">
    <property type="protein sequence ID" value="CAI0453961.1"/>
    <property type="molecule type" value="Genomic_DNA"/>
</dbReference>
<dbReference type="CDD" id="cd06222">
    <property type="entry name" value="RNase_H_like"/>
    <property type="match status" value="1"/>
</dbReference>
<reference evidence="2" key="1">
    <citation type="submission" date="2022-08" db="EMBL/GenBank/DDBJ databases">
        <authorList>
            <person name="Gutierrez-Valencia J."/>
        </authorList>
    </citation>
    <scope>NUCLEOTIDE SEQUENCE</scope>
</reference>
<evidence type="ECO:0000259" key="1">
    <source>
        <dbReference type="PROSITE" id="PS50879"/>
    </source>
</evidence>